<keyword evidence="3" id="KW-1185">Reference proteome</keyword>
<gene>
    <name evidence="2" type="ORF">PFISCL1PPCAC_12781</name>
</gene>
<accession>A0AAV5VPM6</accession>
<dbReference type="Proteomes" id="UP001432322">
    <property type="component" value="Unassembled WGS sequence"/>
</dbReference>
<keyword evidence="1" id="KW-0472">Membrane</keyword>
<dbReference type="EMBL" id="BTSY01000004">
    <property type="protein sequence ID" value="GMT21484.1"/>
    <property type="molecule type" value="Genomic_DNA"/>
</dbReference>
<evidence type="ECO:0000313" key="3">
    <source>
        <dbReference type="Proteomes" id="UP001432322"/>
    </source>
</evidence>
<feature type="transmembrane region" description="Helical" evidence="1">
    <location>
        <begin position="12"/>
        <end position="30"/>
    </location>
</feature>
<keyword evidence="1" id="KW-1133">Transmembrane helix</keyword>
<keyword evidence="1" id="KW-0812">Transmembrane</keyword>
<protein>
    <submittedName>
        <fullName evidence="2">Uncharacterized protein</fullName>
    </submittedName>
</protein>
<comment type="caution">
    <text evidence="2">The sequence shown here is derived from an EMBL/GenBank/DDBJ whole genome shotgun (WGS) entry which is preliminary data.</text>
</comment>
<proteinExistence type="predicted"/>
<feature type="transmembrane region" description="Helical" evidence="1">
    <location>
        <begin position="45"/>
        <end position="63"/>
    </location>
</feature>
<organism evidence="2 3">
    <name type="scientific">Pristionchus fissidentatus</name>
    <dbReference type="NCBI Taxonomy" id="1538716"/>
    <lineage>
        <taxon>Eukaryota</taxon>
        <taxon>Metazoa</taxon>
        <taxon>Ecdysozoa</taxon>
        <taxon>Nematoda</taxon>
        <taxon>Chromadorea</taxon>
        <taxon>Rhabditida</taxon>
        <taxon>Rhabditina</taxon>
        <taxon>Diplogasteromorpha</taxon>
        <taxon>Diplogasteroidea</taxon>
        <taxon>Neodiplogasteridae</taxon>
        <taxon>Pristionchus</taxon>
    </lineage>
</organism>
<name>A0AAV5VPM6_9BILA</name>
<feature type="non-terminal residue" evidence="2">
    <location>
        <position position="73"/>
    </location>
</feature>
<evidence type="ECO:0000256" key="1">
    <source>
        <dbReference type="SAM" id="Phobius"/>
    </source>
</evidence>
<feature type="non-terminal residue" evidence="2">
    <location>
        <position position="1"/>
    </location>
</feature>
<evidence type="ECO:0000313" key="2">
    <source>
        <dbReference type="EMBL" id="GMT21484.1"/>
    </source>
</evidence>
<reference evidence="2" key="1">
    <citation type="submission" date="2023-10" db="EMBL/GenBank/DDBJ databases">
        <title>Genome assembly of Pristionchus species.</title>
        <authorList>
            <person name="Yoshida K."/>
            <person name="Sommer R.J."/>
        </authorList>
    </citation>
    <scope>NUCLEOTIDE SEQUENCE</scope>
    <source>
        <strain evidence="2">RS5133</strain>
    </source>
</reference>
<dbReference type="AlphaFoldDB" id="A0AAV5VPM6"/>
<sequence>NVGVMRRKTGLLTPFLVTACSSILVVIIFWCADNIPTSTHKCDEVIALAAIVYVILHCVRTLLLSRRLMLEDI</sequence>